<dbReference type="EMBL" id="CP036262">
    <property type="protein sequence ID" value="QDS95850.1"/>
    <property type="molecule type" value="Genomic_DNA"/>
</dbReference>
<dbReference type="KEGG" id="rml:FF011L_46510"/>
<dbReference type="SUPFAM" id="SSF54523">
    <property type="entry name" value="Pili subunits"/>
    <property type="match status" value="1"/>
</dbReference>
<evidence type="ECO:0000313" key="2">
    <source>
        <dbReference type="EMBL" id="QDS95850.1"/>
    </source>
</evidence>
<feature type="domain" description="DUF1559" evidence="1">
    <location>
        <begin position="34"/>
        <end position="296"/>
    </location>
</feature>
<gene>
    <name evidence="2" type="ORF">FF011L_46510</name>
</gene>
<name>A0A517MLX3_9BACT</name>
<dbReference type="Pfam" id="PF07963">
    <property type="entry name" value="N_methyl"/>
    <property type="match status" value="1"/>
</dbReference>
<dbReference type="OrthoDB" id="255848at2"/>
<dbReference type="NCBIfam" id="TIGR02532">
    <property type="entry name" value="IV_pilin_GFxxxE"/>
    <property type="match status" value="1"/>
</dbReference>
<accession>A0A517MLX3</accession>
<proteinExistence type="predicted"/>
<organism evidence="2 3">
    <name type="scientific">Roseimaritima multifibrata</name>
    <dbReference type="NCBI Taxonomy" id="1930274"/>
    <lineage>
        <taxon>Bacteria</taxon>
        <taxon>Pseudomonadati</taxon>
        <taxon>Planctomycetota</taxon>
        <taxon>Planctomycetia</taxon>
        <taxon>Pirellulales</taxon>
        <taxon>Pirellulaceae</taxon>
        <taxon>Roseimaritima</taxon>
    </lineage>
</organism>
<sequence length="314" mass="34358">MNRHSSRAGFTLVELLVVIAIIGVLVGLLLPAVQAAREAARRMQCGNNLKQMTLACHNYHDTFGKLPAGKITTVTGFGGPYRSNWAIAILPYIEQNNLYELYRQEENNNSTWNMANVNSQFVETYACPSDLNVKQTGRPESGRGSGQDWARGSYRCMTGASAGHKDVTNGGWWDGDEYSGIPSSWIGAMHFVDEQLQQESMGITDGTSNTLLIGELHRPKDKDRRGTFWAYSYTSYNASGAVPYGASIAAHRWAECLANVPSSNICKRGFGSYHPAGNNWAVCDGSVRFISDTVNMDVYVGLASAYGGEVVQFP</sequence>
<evidence type="ECO:0000259" key="1">
    <source>
        <dbReference type="Pfam" id="PF07596"/>
    </source>
</evidence>
<protein>
    <recommendedName>
        <fullName evidence="1">DUF1559 domain-containing protein</fullName>
    </recommendedName>
</protein>
<dbReference type="Pfam" id="PF07596">
    <property type="entry name" value="SBP_bac_10"/>
    <property type="match status" value="1"/>
</dbReference>
<dbReference type="InterPro" id="IPR011453">
    <property type="entry name" value="DUF1559"/>
</dbReference>
<keyword evidence="3" id="KW-1185">Reference proteome</keyword>
<dbReference type="PANTHER" id="PTHR30093">
    <property type="entry name" value="GENERAL SECRETION PATHWAY PROTEIN G"/>
    <property type="match status" value="1"/>
</dbReference>
<evidence type="ECO:0000313" key="3">
    <source>
        <dbReference type="Proteomes" id="UP000320672"/>
    </source>
</evidence>
<dbReference type="RefSeq" id="WP_145354077.1">
    <property type="nucleotide sequence ID" value="NZ_CP036262.1"/>
</dbReference>
<dbReference type="InterPro" id="IPR012902">
    <property type="entry name" value="N_methyl_site"/>
</dbReference>
<dbReference type="PROSITE" id="PS00409">
    <property type="entry name" value="PROKAR_NTER_METHYL"/>
    <property type="match status" value="1"/>
</dbReference>
<reference evidence="2 3" key="1">
    <citation type="submission" date="2019-02" db="EMBL/GenBank/DDBJ databases">
        <title>Deep-cultivation of Planctomycetes and their phenomic and genomic characterization uncovers novel biology.</title>
        <authorList>
            <person name="Wiegand S."/>
            <person name="Jogler M."/>
            <person name="Boedeker C."/>
            <person name="Pinto D."/>
            <person name="Vollmers J."/>
            <person name="Rivas-Marin E."/>
            <person name="Kohn T."/>
            <person name="Peeters S.H."/>
            <person name="Heuer A."/>
            <person name="Rast P."/>
            <person name="Oberbeckmann S."/>
            <person name="Bunk B."/>
            <person name="Jeske O."/>
            <person name="Meyerdierks A."/>
            <person name="Storesund J.E."/>
            <person name="Kallscheuer N."/>
            <person name="Luecker S."/>
            <person name="Lage O.M."/>
            <person name="Pohl T."/>
            <person name="Merkel B.J."/>
            <person name="Hornburger P."/>
            <person name="Mueller R.-W."/>
            <person name="Bruemmer F."/>
            <person name="Labrenz M."/>
            <person name="Spormann A.M."/>
            <person name="Op den Camp H."/>
            <person name="Overmann J."/>
            <person name="Amann R."/>
            <person name="Jetten M.S.M."/>
            <person name="Mascher T."/>
            <person name="Medema M.H."/>
            <person name="Devos D.P."/>
            <person name="Kaster A.-K."/>
            <person name="Ovreas L."/>
            <person name="Rohde M."/>
            <person name="Galperin M.Y."/>
            <person name="Jogler C."/>
        </authorList>
    </citation>
    <scope>NUCLEOTIDE SEQUENCE [LARGE SCALE GENOMIC DNA]</scope>
    <source>
        <strain evidence="2 3">FF011L</strain>
    </source>
</reference>
<dbReference type="Proteomes" id="UP000320672">
    <property type="component" value="Chromosome"/>
</dbReference>
<dbReference type="AlphaFoldDB" id="A0A517MLX3"/>
<dbReference type="Gene3D" id="3.30.700.10">
    <property type="entry name" value="Glycoprotein, Type 4 Pilin"/>
    <property type="match status" value="1"/>
</dbReference>
<dbReference type="InterPro" id="IPR045584">
    <property type="entry name" value="Pilin-like"/>
</dbReference>
<dbReference type="PANTHER" id="PTHR30093:SF2">
    <property type="entry name" value="TYPE II SECRETION SYSTEM PROTEIN H"/>
    <property type="match status" value="1"/>
</dbReference>